<dbReference type="EMBL" id="JBHSBC010000003">
    <property type="protein sequence ID" value="MFC3979475.1"/>
    <property type="molecule type" value="Genomic_DNA"/>
</dbReference>
<protein>
    <submittedName>
        <fullName evidence="1">Enoyl-CoA hydratase/isomerase family protein</fullName>
    </submittedName>
</protein>
<dbReference type="PANTHER" id="PTHR11941:SF54">
    <property type="entry name" value="ENOYL-COA HYDRATASE, MITOCHONDRIAL"/>
    <property type="match status" value="1"/>
</dbReference>
<keyword evidence="2" id="KW-1185">Reference proteome</keyword>
<organism evidence="1 2">
    <name type="scientific">Streptosporangium jomthongense</name>
    <dbReference type="NCBI Taxonomy" id="1193683"/>
    <lineage>
        <taxon>Bacteria</taxon>
        <taxon>Bacillati</taxon>
        <taxon>Actinomycetota</taxon>
        <taxon>Actinomycetes</taxon>
        <taxon>Streptosporangiales</taxon>
        <taxon>Streptosporangiaceae</taxon>
        <taxon>Streptosporangium</taxon>
    </lineage>
</organism>
<proteinExistence type="predicted"/>
<dbReference type="Gene3D" id="3.90.226.10">
    <property type="entry name" value="2-enoyl-CoA Hydratase, Chain A, domain 1"/>
    <property type="match status" value="1"/>
</dbReference>
<accession>A0ABV8EVR0</accession>
<evidence type="ECO:0000313" key="2">
    <source>
        <dbReference type="Proteomes" id="UP001595698"/>
    </source>
</evidence>
<dbReference type="SUPFAM" id="SSF52096">
    <property type="entry name" value="ClpP/crotonase"/>
    <property type="match status" value="1"/>
</dbReference>
<evidence type="ECO:0000313" key="1">
    <source>
        <dbReference type="EMBL" id="MFC3979475.1"/>
    </source>
</evidence>
<dbReference type="PANTHER" id="PTHR11941">
    <property type="entry name" value="ENOYL-COA HYDRATASE-RELATED"/>
    <property type="match status" value="1"/>
</dbReference>
<dbReference type="InterPro" id="IPR001753">
    <property type="entry name" value="Enoyl-CoA_hydra/iso"/>
</dbReference>
<comment type="caution">
    <text evidence="1">The sequence shown here is derived from an EMBL/GenBank/DDBJ whole genome shotgun (WGS) entry which is preliminary data.</text>
</comment>
<reference evidence="2" key="1">
    <citation type="journal article" date="2019" name="Int. J. Syst. Evol. Microbiol.">
        <title>The Global Catalogue of Microorganisms (GCM) 10K type strain sequencing project: providing services to taxonomists for standard genome sequencing and annotation.</title>
        <authorList>
            <consortium name="The Broad Institute Genomics Platform"/>
            <consortium name="The Broad Institute Genome Sequencing Center for Infectious Disease"/>
            <person name="Wu L."/>
            <person name="Ma J."/>
        </authorList>
    </citation>
    <scope>NUCLEOTIDE SEQUENCE [LARGE SCALE GENOMIC DNA]</scope>
    <source>
        <strain evidence="2">TBRC 7912</strain>
    </source>
</reference>
<dbReference type="Proteomes" id="UP001595698">
    <property type="component" value="Unassembled WGS sequence"/>
</dbReference>
<dbReference type="CDD" id="cd06558">
    <property type="entry name" value="crotonase-like"/>
    <property type="match status" value="1"/>
</dbReference>
<dbReference type="InterPro" id="IPR029045">
    <property type="entry name" value="ClpP/crotonase-like_dom_sf"/>
</dbReference>
<gene>
    <name evidence="1" type="ORF">ACFOYY_05040</name>
</gene>
<dbReference type="RefSeq" id="WP_362779895.1">
    <property type="nucleotide sequence ID" value="NZ_JBHSBC010000003.1"/>
</dbReference>
<name>A0ABV8EVR0_9ACTN</name>
<sequence length="254" mass="27734">MRKRGAVVAEVEFQVVTDGVGVITLNRPEKLNAFNFEMHRQLAAVLTGDELQDCRAVVLRAEGRAFCGGTDLSELGDHLGQSRTPSFEVSTGTEMSHNFRYARPVIIAAVQGYALGLGTLVVNLTDLVIASEDAVFGHPEVTHGLVQGNGIPRLREIVGTRAAMSMLVTGRRVPAEEALRIGIVNEVVPAERLEERAMEVARQIAANPAYAVHMAKRFFYESADIPYGAAVQAGYRVMRTAQLARRENGANFQW</sequence>
<dbReference type="Pfam" id="PF00378">
    <property type="entry name" value="ECH_1"/>
    <property type="match status" value="1"/>
</dbReference>